<keyword evidence="2" id="KW-1185">Reference proteome</keyword>
<sequence>MRQHTEVETTLIASEEITKLINLPNQEKELNSRESPSVNNFKKISNKVNESTFDTIRLEVLKEESDLRIKRQKILIEQDAVIHKIRLEEVKQNLLLAEQKYKLFLKESNQS</sequence>
<dbReference type="Proteomes" id="UP000007819">
    <property type="component" value="Chromosome X"/>
</dbReference>
<evidence type="ECO:0000313" key="1">
    <source>
        <dbReference type="EnsemblMetazoa" id="XP_029341488.1"/>
    </source>
</evidence>
<dbReference type="KEGG" id="api:100568801"/>
<name>A0A8R2JLF7_ACYPI</name>
<proteinExistence type="predicted"/>
<dbReference type="EnsemblMetazoa" id="XM_029485628.1">
    <property type="protein sequence ID" value="XP_029341488.1"/>
    <property type="gene ID" value="LOC100568801"/>
</dbReference>
<accession>A0A8R2JLF7</accession>
<reference evidence="2" key="1">
    <citation type="submission" date="2010-06" db="EMBL/GenBank/DDBJ databases">
        <authorList>
            <person name="Jiang H."/>
            <person name="Abraham K."/>
            <person name="Ali S."/>
            <person name="Alsbrooks S.L."/>
            <person name="Anim B.N."/>
            <person name="Anosike U.S."/>
            <person name="Attaway T."/>
            <person name="Bandaranaike D.P."/>
            <person name="Battles P.K."/>
            <person name="Bell S.N."/>
            <person name="Bell A.V."/>
            <person name="Beltran B."/>
            <person name="Bickham C."/>
            <person name="Bustamante Y."/>
            <person name="Caleb T."/>
            <person name="Canada A."/>
            <person name="Cardenas V."/>
            <person name="Carter K."/>
            <person name="Chacko J."/>
            <person name="Chandrabose M.N."/>
            <person name="Chavez D."/>
            <person name="Chavez A."/>
            <person name="Chen L."/>
            <person name="Chu H.-S."/>
            <person name="Claassen K.J."/>
            <person name="Cockrell R."/>
            <person name="Collins M."/>
            <person name="Cooper J.A."/>
            <person name="Cree A."/>
            <person name="Curry S.M."/>
            <person name="Da Y."/>
            <person name="Dao M.D."/>
            <person name="Das B."/>
            <person name="Davila M.-L."/>
            <person name="Davy-Carroll L."/>
            <person name="Denson S."/>
            <person name="Dinh H."/>
            <person name="Ebong V.E."/>
            <person name="Edwards J.R."/>
            <person name="Egan A."/>
            <person name="El-Daye J."/>
            <person name="Escobedo L."/>
            <person name="Fernandez S."/>
            <person name="Fernando P.R."/>
            <person name="Flagg N."/>
            <person name="Forbes L.D."/>
            <person name="Fowler R.G."/>
            <person name="Fu Q."/>
            <person name="Gabisi R.A."/>
            <person name="Ganer J."/>
            <person name="Garbino Pronczuk A."/>
            <person name="Garcia R.M."/>
            <person name="Garner T."/>
            <person name="Garrett T.E."/>
            <person name="Gonzalez D.A."/>
            <person name="Hamid H."/>
            <person name="Hawkins E.S."/>
            <person name="Hirani K."/>
            <person name="Hogues M.E."/>
            <person name="Hollins B."/>
            <person name="Hsiao C.-H."/>
            <person name="Jabil R."/>
            <person name="James M.L."/>
            <person name="Jhangiani S.N."/>
            <person name="Johnson B."/>
            <person name="Johnson Q."/>
            <person name="Joshi V."/>
            <person name="Kalu J.B."/>
            <person name="Kam C."/>
            <person name="Kashfia A."/>
            <person name="Keebler J."/>
            <person name="Kisamo H."/>
            <person name="Kovar C.L."/>
            <person name="Lago L.A."/>
            <person name="Lai C.-Y."/>
            <person name="Laidlaw J."/>
            <person name="Lara F."/>
            <person name="Le T.-K."/>
            <person name="Lee S.L."/>
            <person name="Legall F.H."/>
            <person name="Lemon S.J."/>
            <person name="Lewis L.R."/>
            <person name="Li B."/>
            <person name="Liu Y."/>
            <person name="Liu Y.-S."/>
            <person name="Lopez J."/>
            <person name="Lozado R.J."/>
            <person name="Lu J."/>
            <person name="Madu R.C."/>
            <person name="Maheshwari M."/>
            <person name="Maheshwari R."/>
            <person name="Malloy K."/>
            <person name="Martinez E."/>
            <person name="Mathew T."/>
            <person name="Mercado I.C."/>
            <person name="Mercado C."/>
            <person name="Meyer B."/>
            <person name="Montgomery K."/>
            <person name="Morgan M.B."/>
            <person name="Munidasa M."/>
            <person name="Nazareth L.V."/>
            <person name="Nelson J."/>
            <person name="Ng B.M."/>
            <person name="Nguyen N.B."/>
            <person name="Nguyen P.Q."/>
            <person name="Nguyen T."/>
            <person name="Obregon M."/>
            <person name="Okwuonu G.O."/>
            <person name="Onwere C.G."/>
            <person name="Orozco G."/>
            <person name="Parra A."/>
            <person name="Patel S."/>
            <person name="Patil S."/>
            <person name="Perez A."/>
            <person name="Perez Y."/>
            <person name="Pham C."/>
            <person name="Primus E.L."/>
            <person name="Pu L.-L."/>
            <person name="Puazo M."/>
            <person name="Qin X."/>
            <person name="Quiroz J.B."/>
            <person name="Reese J."/>
            <person name="Richards S."/>
            <person name="Rives C.M."/>
            <person name="Robberts R."/>
            <person name="Ruiz S.J."/>
            <person name="Ruiz M.J."/>
            <person name="Santibanez J."/>
            <person name="Schneider B.W."/>
            <person name="Sisson I."/>
            <person name="Smith M."/>
            <person name="Sodergren E."/>
            <person name="Song X.-Z."/>
            <person name="Song B.B."/>
            <person name="Summersgill H."/>
            <person name="Thelus R."/>
            <person name="Thornton R.D."/>
            <person name="Trejos Z.Y."/>
            <person name="Usmani K."/>
            <person name="Vattathil S."/>
            <person name="Villasana D."/>
            <person name="Walker D.L."/>
            <person name="Wang S."/>
            <person name="Wang K."/>
            <person name="White C.S."/>
            <person name="Williams A.C."/>
            <person name="Williamson J."/>
            <person name="Wilson K."/>
            <person name="Woghiren I.O."/>
            <person name="Woodworth J.R."/>
            <person name="Worley K.C."/>
            <person name="Wright R.A."/>
            <person name="Wu W."/>
            <person name="Young L."/>
            <person name="Zhang L."/>
            <person name="Zhang J."/>
            <person name="Zhu Y."/>
            <person name="Muzny D.M."/>
            <person name="Weinstock G."/>
            <person name="Gibbs R.A."/>
        </authorList>
    </citation>
    <scope>NUCLEOTIDE SEQUENCE [LARGE SCALE GENOMIC DNA]</scope>
    <source>
        <strain evidence="2">LSR1</strain>
    </source>
</reference>
<organism evidence="1 2">
    <name type="scientific">Acyrthosiphon pisum</name>
    <name type="common">Pea aphid</name>
    <dbReference type="NCBI Taxonomy" id="7029"/>
    <lineage>
        <taxon>Eukaryota</taxon>
        <taxon>Metazoa</taxon>
        <taxon>Ecdysozoa</taxon>
        <taxon>Arthropoda</taxon>
        <taxon>Hexapoda</taxon>
        <taxon>Insecta</taxon>
        <taxon>Pterygota</taxon>
        <taxon>Neoptera</taxon>
        <taxon>Paraneoptera</taxon>
        <taxon>Hemiptera</taxon>
        <taxon>Sternorrhyncha</taxon>
        <taxon>Aphidomorpha</taxon>
        <taxon>Aphidoidea</taxon>
        <taxon>Aphididae</taxon>
        <taxon>Macrosiphini</taxon>
        <taxon>Acyrthosiphon</taxon>
    </lineage>
</organism>
<dbReference type="AlphaFoldDB" id="A0A8R2JLF7"/>
<dbReference type="GeneID" id="100568801"/>
<reference evidence="1" key="2">
    <citation type="submission" date="2022-06" db="UniProtKB">
        <authorList>
            <consortium name="EnsemblMetazoa"/>
        </authorList>
    </citation>
    <scope>IDENTIFICATION</scope>
</reference>
<evidence type="ECO:0000313" key="2">
    <source>
        <dbReference type="Proteomes" id="UP000007819"/>
    </source>
</evidence>
<dbReference type="RefSeq" id="XP_029341488.1">
    <property type="nucleotide sequence ID" value="XM_029485628.1"/>
</dbReference>
<protein>
    <submittedName>
        <fullName evidence="1">Uncharacterized protein</fullName>
    </submittedName>
</protein>